<protein>
    <submittedName>
        <fullName evidence="1">Uncharacterized protein</fullName>
    </submittedName>
</protein>
<name>A0A2N9AR60_METEX</name>
<dbReference type="Proteomes" id="UP000233769">
    <property type="component" value="Chromosome tk0001"/>
</dbReference>
<organism evidence="1 2">
    <name type="scientific">Methylorubrum extorquens</name>
    <name type="common">Methylobacterium dichloromethanicum</name>
    <name type="synonym">Methylobacterium extorquens</name>
    <dbReference type="NCBI Taxonomy" id="408"/>
    <lineage>
        <taxon>Bacteria</taxon>
        <taxon>Pseudomonadati</taxon>
        <taxon>Pseudomonadota</taxon>
        <taxon>Alphaproteobacteria</taxon>
        <taxon>Hyphomicrobiales</taxon>
        <taxon>Methylobacteriaceae</taxon>
        <taxon>Methylorubrum</taxon>
    </lineage>
</organism>
<evidence type="ECO:0000313" key="1">
    <source>
        <dbReference type="EMBL" id="SOR29845.1"/>
    </source>
</evidence>
<evidence type="ECO:0000313" key="2">
    <source>
        <dbReference type="Proteomes" id="UP000233769"/>
    </source>
</evidence>
<dbReference type="EMBL" id="LT962688">
    <property type="protein sequence ID" value="SOR29845.1"/>
    <property type="molecule type" value="Genomic_DNA"/>
</dbReference>
<sequence length="123" mass="13665">MTVEAWPPGLPHLVGLAGSLGSSQLYEPAQTTRMDDGPGRARRRTLTVETPRSITLTLKRAEFELFLQFVRVTLNNGAKRFTAPVRLPSGRIGTRTCRIDGAVSEQDAGPHSRVTFNLRVYDW</sequence>
<reference evidence="2" key="1">
    <citation type="submission" date="2017-10" db="EMBL/GenBank/DDBJ databases">
        <authorList>
            <person name="Regsiter A."/>
            <person name="William W."/>
        </authorList>
    </citation>
    <scope>NUCLEOTIDE SEQUENCE [LARGE SCALE GENOMIC DNA]</scope>
</reference>
<dbReference type="AlphaFoldDB" id="A0A2N9AR60"/>
<accession>A0A2N9AR60</accession>
<gene>
    <name evidence="1" type="ORF">TK0001_3243</name>
</gene>
<proteinExistence type="predicted"/>